<feature type="region of interest" description="Disordered" evidence="1">
    <location>
        <begin position="15"/>
        <end position="73"/>
    </location>
</feature>
<comment type="caution">
    <text evidence="2">The sequence shown here is derived from an EMBL/GenBank/DDBJ whole genome shotgun (WGS) entry which is preliminary data.</text>
</comment>
<reference evidence="2 3" key="1">
    <citation type="journal article" date="2018" name="Cell">
        <title>The Chara Genome: Secondary Complexity and Implications for Plant Terrestrialization.</title>
        <authorList>
            <person name="Nishiyama T."/>
            <person name="Sakayama H."/>
            <person name="Vries J.D."/>
            <person name="Buschmann H."/>
            <person name="Saint-Marcoux D."/>
            <person name="Ullrich K.K."/>
            <person name="Haas F.B."/>
            <person name="Vanderstraeten L."/>
            <person name="Becker D."/>
            <person name="Lang D."/>
            <person name="Vosolsobe S."/>
            <person name="Rombauts S."/>
            <person name="Wilhelmsson P.K.I."/>
            <person name="Janitza P."/>
            <person name="Kern R."/>
            <person name="Heyl A."/>
            <person name="Rumpler F."/>
            <person name="Villalobos L.I.A.C."/>
            <person name="Clay J.M."/>
            <person name="Skokan R."/>
            <person name="Toyoda A."/>
            <person name="Suzuki Y."/>
            <person name="Kagoshima H."/>
            <person name="Schijlen E."/>
            <person name="Tajeshwar N."/>
            <person name="Catarino B."/>
            <person name="Hetherington A.J."/>
            <person name="Saltykova A."/>
            <person name="Bonnot C."/>
            <person name="Breuninger H."/>
            <person name="Symeonidi A."/>
            <person name="Radhakrishnan G.V."/>
            <person name="Van Nieuwerburgh F."/>
            <person name="Deforce D."/>
            <person name="Chang C."/>
            <person name="Karol K.G."/>
            <person name="Hedrich R."/>
            <person name="Ulvskov P."/>
            <person name="Glockner G."/>
            <person name="Delwiche C.F."/>
            <person name="Petrasek J."/>
            <person name="Van de Peer Y."/>
            <person name="Friml J."/>
            <person name="Beilby M."/>
            <person name="Dolan L."/>
            <person name="Kohara Y."/>
            <person name="Sugano S."/>
            <person name="Fujiyama A."/>
            <person name="Delaux P.-M."/>
            <person name="Quint M."/>
            <person name="TheiBen G."/>
            <person name="Hagemann M."/>
            <person name="Harholt J."/>
            <person name="Dunand C."/>
            <person name="Zachgo S."/>
            <person name="Langdale J."/>
            <person name="Maumus F."/>
            <person name="Straeten D.V.D."/>
            <person name="Gould S.B."/>
            <person name="Rensing S.A."/>
        </authorList>
    </citation>
    <scope>NUCLEOTIDE SEQUENCE [LARGE SCALE GENOMIC DNA]</scope>
    <source>
        <strain evidence="2 3">S276</strain>
    </source>
</reference>
<organism evidence="2 3">
    <name type="scientific">Chara braunii</name>
    <name type="common">Braun's stonewort</name>
    <dbReference type="NCBI Taxonomy" id="69332"/>
    <lineage>
        <taxon>Eukaryota</taxon>
        <taxon>Viridiplantae</taxon>
        <taxon>Streptophyta</taxon>
        <taxon>Charophyceae</taxon>
        <taxon>Charales</taxon>
        <taxon>Characeae</taxon>
        <taxon>Chara</taxon>
    </lineage>
</organism>
<evidence type="ECO:0000256" key="1">
    <source>
        <dbReference type="SAM" id="MobiDB-lite"/>
    </source>
</evidence>
<evidence type="ECO:0000313" key="2">
    <source>
        <dbReference type="EMBL" id="GBG65240.1"/>
    </source>
</evidence>
<keyword evidence="3" id="KW-1185">Reference proteome</keyword>
<sequence>MASWCSLNVHTFDNAHPHQGALLGGGREVVRREGGREGGREGEGGRRIAKVLFCAPSNGDGGDDDDDDDDVGS</sequence>
<feature type="compositionally biased region" description="Basic and acidic residues" evidence="1">
    <location>
        <begin position="28"/>
        <end position="46"/>
    </location>
</feature>
<gene>
    <name evidence="2" type="ORF">CBR_g50282</name>
</gene>
<dbReference type="AlphaFoldDB" id="A0A388K5A6"/>
<dbReference type="Proteomes" id="UP000265515">
    <property type="component" value="Unassembled WGS sequence"/>
</dbReference>
<protein>
    <submittedName>
        <fullName evidence="2">Uncharacterized protein</fullName>
    </submittedName>
</protein>
<feature type="compositionally biased region" description="Acidic residues" evidence="1">
    <location>
        <begin position="61"/>
        <end position="73"/>
    </location>
</feature>
<name>A0A388K5A6_CHABU</name>
<dbReference type="EMBL" id="BFEA01000060">
    <property type="protein sequence ID" value="GBG65240.1"/>
    <property type="molecule type" value="Genomic_DNA"/>
</dbReference>
<accession>A0A388K5A6</accession>
<proteinExistence type="predicted"/>
<evidence type="ECO:0000313" key="3">
    <source>
        <dbReference type="Proteomes" id="UP000265515"/>
    </source>
</evidence>
<dbReference type="Gramene" id="GBG65240">
    <property type="protein sequence ID" value="GBG65240"/>
    <property type="gene ID" value="CBR_g50282"/>
</dbReference>